<accession>A0A8D9AW48</accession>
<evidence type="ECO:0000256" key="2">
    <source>
        <dbReference type="ARBA" id="ARBA00012513"/>
    </source>
</evidence>
<evidence type="ECO:0000256" key="1">
    <source>
        <dbReference type="ARBA" id="ARBA00004123"/>
    </source>
</evidence>
<feature type="domain" description="PI3K/PI4K catalytic" evidence="11">
    <location>
        <begin position="2541"/>
        <end position="2858"/>
    </location>
</feature>
<name>A0A8D9AW48_9HEMI</name>
<evidence type="ECO:0000259" key="11">
    <source>
        <dbReference type="PROSITE" id="PS50290"/>
    </source>
</evidence>
<dbReference type="GO" id="GO:0005634">
    <property type="term" value="C:nucleus"/>
    <property type="evidence" value="ECO:0007669"/>
    <property type="project" value="UniProtKB-SubCell"/>
</dbReference>
<dbReference type="InterPro" id="IPR000403">
    <property type="entry name" value="PI3/4_kinase_cat_dom"/>
</dbReference>
<feature type="domain" description="FATC" evidence="13">
    <location>
        <begin position="2868"/>
        <end position="2900"/>
    </location>
</feature>
<dbReference type="PANTHER" id="PTHR37079:SF4">
    <property type="entry name" value="SERINE_THREONINE-PROTEIN KINASE ATM"/>
    <property type="match status" value="1"/>
</dbReference>
<proteinExistence type="predicted"/>
<dbReference type="GO" id="GO:0004674">
    <property type="term" value="F:protein serine/threonine kinase activity"/>
    <property type="evidence" value="ECO:0007669"/>
    <property type="project" value="UniProtKB-KW"/>
</dbReference>
<sequence>MDSRMDNINIIATTIRQRVSELQNSKIPERKKGIDGLKEYLLCEDDAIKYLNETSTARAPQTIKWEDVFSCVKECLIEAIDGPTRAKKTSKDLVHGAKNLIWTIISKANCPSYIHVSSTKLLNFIFEVWETPQLKRELDEFCCALIVNELLEKEIYWSRIGSDKWTALAQIAFDLHSANNSQDCKFSLTILLRILKHGTRYSTVGLFLKKRIFTFLVDILEASSDLTDNDFLKNNMVSYLVFMSTELGPESKAALCKAGEQLLPRLVRLIYGQQKTGPTLPSVAHLYRALLSQFNAHHPLGIDCKESTFAGDTEKWRDILRRVYFMIEQEIERLQRSKETDCNANFVHLAVHLIAWFYQDTEESSLGDVTVDLDSSNSRRPDLDTTPNPRTKRIKLTVFRIENIVQLLQQSSNPYDIWPLLHLVAALVYRYPSLITHDEYKTLLQLFSEYQRNNFTSNEKIMDYLYEAFFAFLLALKHVKFPTGGARSESAPADESARPEDSVSSLWKNVFQNTIKVIGLNQFVRSSHLLLRYLLSHWPEFCETDSLLANFTDKIVSYNEESLKTLFYLVSKVQTNTETRLKLIDWLIPGLENSSAGRDSLCPATLFVLCSNTKPVLETTPSELDHFFGFLRPSSLEYLYATNNFDQGLFTHTGGPVGDVSKRPVSVQSMTSDFPCHDRRPPVVPASLAPSNDLFAFIDGKQIIFNETALTRLNDCFKRSMVTMSTKHLTKEVLDGTAIHSVLNTLSTWISFSKYIDMLPASCKLKKSLRKCLPEILSNVLQKLSRLNLISSSLHATFSNMFQSVNQSRLDIVSSVSTNVLETYLQAIGVNHLPSGNILEAEMPINKYTEEMKDLNFHKLSVIFSDKQLIIFRHVVLLTQYACKPSTHLNDNQKIVLSKLFDLTEDYLSYGFKNMHLLSSTYVIQKLVHMDTIDVDLMEACVKSFLLMCQTWPKQSDVVEYILLPLLSQLLYRAKNQHESFRENLLSYLTKFYTLMKNEVYGPSVQVKIVECFGLLATVDPKIDWTVSSDNCLQIRKQLNIDSQPLVMEMLALVQSPFHCVRMKAIQYLPFIFQSSTSNILKTSLNVDDMFALLTQSIEEILLLDDNFTESEYVDESVNRTASFLHSVACLITSCPMYSRQLLNYTFTMFVKKKLNVSLFKKLLFLILKDMNVTLKQLLNENITYILTCWYETFQTFRSFPTHVLSMDNETFFKENLLRIITILYVNNNTEELKHYAKLVSVDVNALLLNAAPQILALKEDTIVSGDFSASVIGNKLESIVIELVSNVTDYKYLAINACVPQSCSTDITFNRLRSHLELLKRKLDLEMSPVQFLCQNQAASILRILLHLSRYIFKARSFEFRIEALHRYEIFLQLLKPVFTNHPDDLILDFVVHNVVHTLLHTLGCADSQDCSLVVLNCLTRFLENILPQCSEIVVTLLPYLVGSLIPLTLEGSTSMTQGAHRVNQTSHEGAQRNLELKKKSLNIIELLVVKHSNLLGKGIVILDPFPQIEEYTVMSKVYNDLRGYLPCSSLSKEIHHFVTATVSNQIPQQCRLQGLSNINHLLTHQRNTLNNLNSSFISMSDLKKLEKMMNSLTGELSDLARSPHDEISHQAVVCLGKIGPFNINPTVLASNQSVDIVSSDAHLMLTHVIASNLIQYLSGKNVEVVSIASKSLFCLLNTPEGGAVLNRLSPLERKLIYPFIPVPTGKKGDTKIPLELLFDERKVSEAIDVSALWVPNTPQSHENWISNLTSTILSCFHQSKCYKKLIELCMIQTDFAEAILKYLIYFMLRIPSRVTVAANILSNRLRDFFSCLHRCVTTPGSNTDTGEIHLNKKSVKCLLDVIHFVRMRQDSPDKHLLHVNYLHVAQAAMYVSAPYSAIMFAHLATQELCTERGDRYHGDQCLPAIDYICNHQPIEGSNLQDILRSAYTEIGDLDAVLGCGHAHLNQMASLIGHYKNTNNWYRVIACSDILLSNRSGNEKLALEKQMQTALTQAGLYYTQKQTYGQDFESSWRLSQWDCPDPLSEEPTFETYHYKALKCLNQGETVQCLNNINVARKSVVNMLTLTDMECTKQVQAVLSKLRMLQELEDFTQSQSEPDTIISKWDDTKFIGDVEFTLIEPILSQRCVLLNTVYRDSLIKPTAYYLDIACKARIEHHFHIAERILHVVGNLNASLGKVETLQVQFEQAQLFWERNELEVARVSMRMILAKMKDDAACKKIYSQALRTYGTWQASTKAENLSSIISKYFEPGLKLLADEQTDDKLKTYDCLARYADEKHMQISEILKSIRKVQRPDGPSLNIEIRQQAIDEQEIATHESERKTYLHMAMEYYLKSLAEGNLIDIKTFRVVSLWLDNTEDNDLLDMLSKSILSVPSYKFVKVLPQLVARISNVQTKQNTLIMQVIEKCAVEHPHHTLPLIMAVANSLKDEIYLKKTTKNMPTKSAMMESRIRGAENLLMRLKKQDADGHLIEIIRQLDVLSLAYIIFANNFLGENRYSAAKHTIPASQQLMKIKDFDQICVSTINLKLSKEGVYTNVVGVLKFDKVYSIPGGVNEPKKIACLGTDGHRYIQLLKGKDDPRQDAVMQQVFTIMNDLLKHNKTACKRNLCVMTYKVVPLSQMSGVIEWCSSSQPLAAYLVGDIQTVGAHTRYNPQDMTHKKCRDALDKLHQTKASANSKLNTYLNICKKFQPVLRYFFLEHFKSPTEWHNMQTNYTRSVATSSMIGYILGLGDRHLNNILISFKTGQVIHIDFGIAFEQGLILPTPETVPFRLTRDVEDGMGVTGTEGTFKKTCETTLTVMREHTETLLTILEVLLYDPLYTWTLTPSKAAEKQKLTNAKSFNTESDVPVNKIAARALFRLKQKLQGIEEGSVFSVEGQTNILIQRARDPDNLCRLFPGWQPYL</sequence>
<dbReference type="PANTHER" id="PTHR37079">
    <property type="entry name" value="SERINE/THREONINE-PROTEIN KINASE ATM"/>
    <property type="match status" value="1"/>
</dbReference>
<dbReference type="PROSITE" id="PS51189">
    <property type="entry name" value="FAT"/>
    <property type="match status" value="1"/>
</dbReference>
<dbReference type="EC" id="2.7.11.1" evidence="2"/>
<dbReference type="PROSITE" id="PS00915">
    <property type="entry name" value="PI3_4_KINASE_1"/>
    <property type="match status" value="1"/>
</dbReference>
<dbReference type="InterPro" id="IPR011009">
    <property type="entry name" value="Kinase-like_dom_sf"/>
</dbReference>
<dbReference type="InterPro" id="IPR057564">
    <property type="entry name" value="HEAT_ATR"/>
</dbReference>
<dbReference type="Gene3D" id="1.10.1070.11">
    <property type="entry name" value="Phosphatidylinositol 3-/4-kinase, catalytic domain"/>
    <property type="match status" value="1"/>
</dbReference>
<evidence type="ECO:0000256" key="5">
    <source>
        <dbReference type="ARBA" id="ARBA00022741"/>
    </source>
</evidence>
<evidence type="ECO:0000259" key="12">
    <source>
        <dbReference type="PROSITE" id="PS51189"/>
    </source>
</evidence>
<dbReference type="InterPro" id="IPR044107">
    <property type="entry name" value="PIKKc_ATM"/>
</dbReference>
<evidence type="ECO:0000256" key="9">
    <source>
        <dbReference type="ARBA" id="ARBA00023242"/>
    </source>
</evidence>
<organism evidence="14">
    <name type="scientific">Cacopsylla melanoneura</name>
    <dbReference type="NCBI Taxonomy" id="428564"/>
    <lineage>
        <taxon>Eukaryota</taxon>
        <taxon>Metazoa</taxon>
        <taxon>Ecdysozoa</taxon>
        <taxon>Arthropoda</taxon>
        <taxon>Hexapoda</taxon>
        <taxon>Insecta</taxon>
        <taxon>Pterygota</taxon>
        <taxon>Neoptera</taxon>
        <taxon>Paraneoptera</taxon>
        <taxon>Hemiptera</taxon>
        <taxon>Sternorrhyncha</taxon>
        <taxon>Psylloidea</taxon>
        <taxon>Psyllidae</taxon>
        <taxon>Psyllinae</taxon>
        <taxon>Cacopsylla</taxon>
    </lineage>
</organism>
<reference evidence="14" key="1">
    <citation type="submission" date="2021-05" db="EMBL/GenBank/DDBJ databases">
        <authorList>
            <person name="Alioto T."/>
            <person name="Alioto T."/>
            <person name="Gomez Garrido J."/>
        </authorList>
    </citation>
    <scope>NUCLEOTIDE SEQUENCE</scope>
</reference>
<dbReference type="InterPro" id="IPR003152">
    <property type="entry name" value="FATC_dom"/>
</dbReference>
<dbReference type="CDD" id="cd05171">
    <property type="entry name" value="PIKKc_ATM"/>
    <property type="match status" value="1"/>
</dbReference>
<evidence type="ECO:0000313" key="14">
    <source>
        <dbReference type="EMBL" id="CAG6770781.1"/>
    </source>
</evidence>
<keyword evidence="8" id="KW-0067">ATP-binding</keyword>
<dbReference type="EMBL" id="HBUF01582841">
    <property type="protein sequence ID" value="CAG6770781.1"/>
    <property type="molecule type" value="Transcribed_RNA"/>
</dbReference>
<dbReference type="SMART" id="SM00146">
    <property type="entry name" value="PI3Kc"/>
    <property type="match status" value="1"/>
</dbReference>
<keyword evidence="5" id="KW-0547">Nucleotide-binding</keyword>
<dbReference type="Pfam" id="PF00454">
    <property type="entry name" value="PI3_PI4_kinase"/>
    <property type="match status" value="1"/>
</dbReference>
<feature type="domain" description="FAT" evidence="12">
    <location>
        <begin position="1865"/>
        <end position="2424"/>
    </location>
</feature>
<dbReference type="Gene3D" id="3.30.1010.10">
    <property type="entry name" value="Phosphatidylinositol 3-kinase Catalytic Subunit, Chain A, domain 4"/>
    <property type="match status" value="1"/>
</dbReference>
<dbReference type="InterPro" id="IPR003151">
    <property type="entry name" value="PIK-rel_kinase_FAT"/>
</dbReference>
<evidence type="ECO:0000256" key="6">
    <source>
        <dbReference type="ARBA" id="ARBA00022763"/>
    </source>
</evidence>
<dbReference type="PROSITE" id="PS51190">
    <property type="entry name" value="FATC"/>
    <property type="match status" value="1"/>
</dbReference>
<keyword evidence="7 14" id="KW-0418">Kinase</keyword>
<protein>
    <recommendedName>
        <fullName evidence="2">non-specific serine/threonine protein kinase</fullName>
        <ecNumber evidence="2">2.7.11.1</ecNumber>
    </recommendedName>
</protein>
<dbReference type="GO" id="GO:0005524">
    <property type="term" value="F:ATP binding"/>
    <property type="evidence" value="ECO:0007669"/>
    <property type="project" value="UniProtKB-KW"/>
</dbReference>
<dbReference type="InterPro" id="IPR038980">
    <property type="entry name" value="ATM_plant"/>
</dbReference>
<keyword evidence="4" id="KW-0808">Transferase</keyword>
<evidence type="ECO:0000256" key="4">
    <source>
        <dbReference type="ARBA" id="ARBA00022679"/>
    </source>
</evidence>
<dbReference type="PROSITE" id="PS00916">
    <property type="entry name" value="PI3_4_KINASE_2"/>
    <property type="match status" value="1"/>
</dbReference>
<keyword evidence="6" id="KW-0227">DNA damage</keyword>
<dbReference type="Pfam" id="PF23593">
    <property type="entry name" value="HEAT_ATR"/>
    <property type="match status" value="1"/>
</dbReference>
<evidence type="ECO:0000256" key="8">
    <source>
        <dbReference type="ARBA" id="ARBA00022840"/>
    </source>
</evidence>
<dbReference type="InterPro" id="IPR014009">
    <property type="entry name" value="PIK_FAT"/>
</dbReference>
<dbReference type="Pfam" id="PF02260">
    <property type="entry name" value="FATC"/>
    <property type="match status" value="1"/>
</dbReference>
<dbReference type="InterPro" id="IPR036940">
    <property type="entry name" value="PI3/4_kinase_cat_sf"/>
</dbReference>
<dbReference type="PROSITE" id="PS50290">
    <property type="entry name" value="PI3_4_KINASE_3"/>
    <property type="match status" value="1"/>
</dbReference>
<dbReference type="InterPro" id="IPR018936">
    <property type="entry name" value="PI3/4_kinase_CS"/>
</dbReference>
<keyword evidence="3" id="KW-0723">Serine/threonine-protein kinase</keyword>
<evidence type="ECO:0000259" key="13">
    <source>
        <dbReference type="PROSITE" id="PS51190"/>
    </source>
</evidence>
<dbReference type="SMART" id="SM01343">
    <property type="entry name" value="FATC"/>
    <property type="match status" value="1"/>
</dbReference>
<evidence type="ECO:0000256" key="7">
    <source>
        <dbReference type="ARBA" id="ARBA00022777"/>
    </source>
</evidence>
<keyword evidence="9" id="KW-0539">Nucleus</keyword>
<dbReference type="Pfam" id="PF02259">
    <property type="entry name" value="FAT"/>
    <property type="match status" value="1"/>
</dbReference>
<evidence type="ECO:0000256" key="10">
    <source>
        <dbReference type="ARBA" id="ARBA00047899"/>
    </source>
</evidence>
<comment type="catalytic activity">
    <reaction evidence="10">
        <text>L-threonyl-[protein] + ATP = O-phospho-L-threonyl-[protein] + ADP + H(+)</text>
        <dbReference type="Rhea" id="RHEA:46608"/>
        <dbReference type="Rhea" id="RHEA-COMP:11060"/>
        <dbReference type="Rhea" id="RHEA-COMP:11605"/>
        <dbReference type="ChEBI" id="CHEBI:15378"/>
        <dbReference type="ChEBI" id="CHEBI:30013"/>
        <dbReference type="ChEBI" id="CHEBI:30616"/>
        <dbReference type="ChEBI" id="CHEBI:61977"/>
        <dbReference type="ChEBI" id="CHEBI:456216"/>
        <dbReference type="EC" id="2.7.11.1"/>
    </reaction>
</comment>
<dbReference type="SUPFAM" id="SSF56112">
    <property type="entry name" value="Protein kinase-like (PK-like)"/>
    <property type="match status" value="1"/>
</dbReference>
<dbReference type="GO" id="GO:0006281">
    <property type="term" value="P:DNA repair"/>
    <property type="evidence" value="ECO:0007669"/>
    <property type="project" value="InterPro"/>
</dbReference>
<evidence type="ECO:0000256" key="3">
    <source>
        <dbReference type="ARBA" id="ARBA00022527"/>
    </source>
</evidence>
<comment type="subcellular location">
    <subcellularLocation>
        <location evidence="1">Nucleus</location>
    </subcellularLocation>
</comment>